<sequence>MASTATPWTLYGAPASGSIAVEAALTLLGIPYALVDGATWADPAARERVAPVNPLRQIPTVVLPGGEVMTESAAILVHLADLHPEARLAPALDDPRRSQYLRWMVYVSSAI</sequence>
<dbReference type="CDD" id="cd03057">
    <property type="entry name" value="GST_N_Beta"/>
    <property type="match status" value="1"/>
</dbReference>
<dbReference type="PROSITE" id="PS50404">
    <property type="entry name" value="GST_NTER"/>
    <property type="match status" value="1"/>
</dbReference>
<dbReference type="Proteomes" id="UP000575083">
    <property type="component" value="Unassembled WGS sequence"/>
</dbReference>
<dbReference type="GO" id="GO:0016740">
    <property type="term" value="F:transferase activity"/>
    <property type="evidence" value="ECO:0007669"/>
    <property type="project" value="UniProtKB-KW"/>
</dbReference>
<dbReference type="InterPro" id="IPR004045">
    <property type="entry name" value="Glutathione_S-Trfase_N"/>
</dbReference>
<evidence type="ECO:0000259" key="1">
    <source>
        <dbReference type="PROSITE" id="PS50404"/>
    </source>
</evidence>
<name>A0A7X0PKN9_9BURK</name>
<protein>
    <submittedName>
        <fullName evidence="2">Glutathione S-transferase</fullName>
    </submittedName>
</protein>
<dbReference type="SUPFAM" id="SSF52833">
    <property type="entry name" value="Thioredoxin-like"/>
    <property type="match status" value="1"/>
</dbReference>
<dbReference type="AlphaFoldDB" id="A0A7X0PKN9"/>
<reference evidence="2 3" key="1">
    <citation type="submission" date="2020-08" db="EMBL/GenBank/DDBJ databases">
        <title>Functional genomics of gut bacteria from endangered species of beetles.</title>
        <authorList>
            <person name="Carlos-Shanley C."/>
        </authorList>
    </citation>
    <scope>NUCLEOTIDE SEQUENCE [LARGE SCALE GENOMIC DNA]</scope>
    <source>
        <strain evidence="2 3">S00198</strain>
    </source>
</reference>
<dbReference type="RefSeq" id="WP_260420455.1">
    <property type="nucleotide sequence ID" value="NZ_JACHLK010000022.1"/>
</dbReference>
<keyword evidence="2" id="KW-0808">Transferase</keyword>
<accession>A0A7X0PKN9</accession>
<comment type="caution">
    <text evidence="2">The sequence shown here is derived from an EMBL/GenBank/DDBJ whole genome shotgun (WGS) entry which is preliminary data.</text>
</comment>
<dbReference type="Gene3D" id="3.40.30.10">
    <property type="entry name" value="Glutaredoxin"/>
    <property type="match status" value="1"/>
</dbReference>
<evidence type="ECO:0000313" key="3">
    <source>
        <dbReference type="Proteomes" id="UP000575083"/>
    </source>
</evidence>
<feature type="domain" description="GST N-terminal" evidence="1">
    <location>
        <begin position="5"/>
        <end position="87"/>
    </location>
</feature>
<dbReference type="PANTHER" id="PTHR44051:SF8">
    <property type="entry name" value="GLUTATHIONE S-TRANSFERASE GSTA"/>
    <property type="match status" value="1"/>
</dbReference>
<organism evidence="2 3">
    <name type="scientific">Acidovorax soli</name>
    <dbReference type="NCBI Taxonomy" id="592050"/>
    <lineage>
        <taxon>Bacteria</taxon>
        <taxon>Pseudomonadati</taxon>
        <taxon>Pseudomonadota</taxon>
        <taxon>Betaproteobacteria</taxon>
        <taxon>Burkholderiales</taxon>
        <taxon>Comamonadaceae</taxon>
        <taxon>Acidovorax</taxon>
    </lineage>
</organism>
<dbReference type="InterPro" id="IPR036249">
    <property type="entry name" value="Thioredoxin-like_sf"/>
</dbReference>
<keyword evidence="3" id="KW-1185">Reference proteome</keyword>
<dbReference type="Pfam" id="PF13409">
    <property type="entry name" value="GST_N_2"/>
    <property type="match status" value="1"/>
</dbReference>
<dbReference type="PANTHER" id="PTHR44051">
    <property type="entry name" value="GLUTATHIONE S-TRANSFERASE-RELATED"/>
    <property type="match status" value="1"/>
</dbReference>
<evidence type="ECO:0000313" key="2">
    <source>
        <dbReference type="EMBL" id="MBB6563742.1"/>
    </source>
</evidence>
<dbReference type="EMBL" id="JACHLK010000022">
    <property type="protein sequence ID" value="MBB6563742.1"/>
    <property type="molecule type" value="Genomic_DNA"/>
</dbReference>
<gene>
    <name evidence="2" type="ORF">HNP48_006466</name>
</gene>
<proteinExistence type="predicted"/>